<dbReference type="EMBL" id="CP126649">
    <property type="protein sequence ID" value="WJZ82705.1"/>
    <property type="molecule type" value="Genomic_DNA"/>
</dbReference>
<accession>A0ABY9BIN7</accession>
<organism evidence="2 3">
    <name type="scientific">Vitis vinifera</name>
    <name type="common">Grape</name>
    <dbReference type="NCBI Taxonomy" id="29760"/>
    <lineage>
        <taxon>Eukaryota</taxon>
        <taxon>Viridiplantae</taxon>
        <taxon>Streptophyta</taxon>
        <taxon>Embryophyta</taxon>
        <taxon>Tracheophyta</taxon>
        <taxon>Spermatophyta</taxon>
        <taxon>Magnoliopsida</taxon>
        <taxon>eudicotyledons</taxon>
        <taxon>Gunneridae</taxon>
        <taxon>Pentapetalae</taxon>
        <taxon>rosids</taxon>
        <taxon>Vitales</taxon>
        <taxon>Vitaceae</taxon>
        <taxon>Viteae</taxon>
        <taxon>Vitis</taxon>
    </lineage>
</organism>
<gene>
    <name evidence="2" type="ORF">VitviT2T_002440</name>
</gene>
<dbReference type="Proteomes" id="UP001227230">
    <property type="component" value="Chromosome 2"/>
</dbReference>
<keyword evidence="3" id="KW-1185">Reference proteome</keyword>
<feature type="region of interest" description="Disordered" evidence="1">
    <location>
        <begin position="107"/>
        <end position="128"/>
    </location>
</feature>
<name>A0ABY9BIN7_VITVI</name>
<evidence type="ECO:0000313" key="3">
    <source>
        <dbReference type="Proteomes" id="UP001227230"/>
    </source>
</evidence>
<evidence type="ECO:0000313" key="2">
    <source>
        <dbReference type="EMBL" id="WJZ82705.1"/>
    </source>
</evidence>
<protein>
    <submittedName>
        <fullName evidence="2">Uncharacterized protein</fullName>
    </submittedName>
</protein>
<proteinExistence type="predicted"/>
<sequence>MLCLTSAGFRIVTDSGCNSQNKLWVRLSCRPLDCDQISNIVKLQLERVQLRIADQKMKPQVIQQNVENELANGILREEFKDEDTVLIDTEVTTFSKGQLPQQKLILRKLEPDSDTPAAEGQEAFSQTM</sequence>
<evidence type="ECO:0000256" key="1">
    <source>
        <dbReference type="SAM" id="MobiDB-lite"/>
    </source>
</evidence>
<reference evidence="2 3" key="1">
    <citation type="journal article" date="2023" name="Hortic Res">
        <title>The complete reference genome for grapevine (Vitis vinifera L.) genetics and breeding.</title>
        <authorList>
            <person name="Shi X."/>
            <person name="Cao S."/>
            <person name="Wang X."/>
            <person name="Huang S."/>
            <person name="Wang Y."/>
            <person name="Liu Z."/>
            <person name="Liu W."/>
            <person name="Leng X."/>
            <person name="Peng Y."/>
            <person name="Wang N."/>
            <person name="Wang Y."/>
            <person name="Ma Z."/>
            <person name="Xu X."/>
            <person name="Zhang F."/>
            <person name="Xue H."/>
            <person name="Zhong H."/>
            <person name="Wang Y."/>
            <person name="Zhang K."/>
            <person name="Velt A."/>
            <person name="Avia K."/>
            <person name="Holtgrawe D."/>
            <person name="Grimplet J."/>
            <person name="Matus J.T."/>
            <person name="Ware D."/>
            <person name="Wu X."/>
            <person name="Wang H."/>
            <person name="Liu C."/>
            <person name="Fang Y."/>
            <person name="Rustenholz C."/>
            <person name="Cheng Z."/>
            <person name="Xiao H."/>
            <person name="Zhou Y."/>
        </authorList>
    </citation>
    <scope>NUCLEOTIDE SEQUENCE [LARGE SCALE GENOMIC DNA]</scope>
    <source>
        <strain evidence="3">cv. Pinot noir / PN40024</strain>
        <tissue evidence="2">Leaf</tissue>
    </source>
</reference>